<reference evidence="4" key="1">
    <citation type="journal article" date="2021" name="PeerJ">
        <title>Extensive microbial diversity within the chicken gut microbiome revealed by metagenomics and culture.</title>
        <authorList>
            <person name="Gilroy R."/>
            <person name="Ravi A."/>
            <person name="Getino M."/>
            <person name="Pursley I."/>
            <person name="Horton D.L."/>
            <person name="Alikhan N.F."/>
            <person name="Baker D."/>
            <person name="Gharbi K."/>
            <person name="Hall N."/>
            <person name="Watson M."/>
            <person name="Adriaenssens E.M."/>
            <person name="Foster-Nyarko E."/>
            <person name="Jarju S."/>
            <person name="Secka A."/>
            <person name="Antonio M."/>
            <person name="Oren A."/>
            <person name="Chaudhuri R.R."/>
            <person name="La Ragione R."/>
            <person name="Hildebrand F."/>
            <person name="Pallen M.J."/>
        </authorList>
    </citation>
    <scope>NUCLEOTIDE SEQUENCE</scope>
    <source>
        <strain evidence="4">578</strain>
    </source>
</reference>
<name>A0A921KCE6_9BIFI</name>
<evidence type="ECO:0000313" key="5">
    <source>
        <dbReference type="Proteomes" id="UP000715651"/>
    </source>
</evidence>
<evidence type="ECO:0000256" key="1">
    <source>
        <dbReference type="SAM" id="MobiDB-lite"/>
    </source>
</evidence>
<comment type="caution">
    <text evidence="4">The sequence shown here is derived from an EMBL/GenBank/DDBJ whole genome shotgun (WGS) entry which is preliminary data.</text>
</comment>
<feature type="compositionally biased region" description="Low complexity" evidence="1">
    <location>
        <begin position="44"/>
        <end position="77"/>
    </location>
</feature>
<feature type="compositionally biased region" description="Polar residues" evidence="1">
    <location>
        <begin position="14"/>
        <end position="40"/>
    </location>
</feature>
<keyword evidence="2" id="KW-0472">Membrane</keyword>
<evidence type="ECO:0000259" key="3">
    <source>
        <dbReference type="Pfam" id="PF14018"/>
    </source>
</evidence>
<dbReference type="Proteomes" id="UP000715651">
    <property type="component" value="Unassembled WGS sequence"/>
</dbReference>
<proteinExistence type="predicted"/>
<sequence length="291" mass="31978">MSTPNPTPQMPGPNDQTPGPQNPTPATAEQQTQANSQQYAPNDAQQQAYTQQQPNAQQTNAEANTQQQPAADATQPNSTNPAGTYATANGYANGTYFNASYTNTNGYANASFQSGPAYQQGTSYQQGTGYQTGAGYPNYQQGAGFQAVPPYSNNGGQIRRFFKQDRSFVAWFFLNLITGGIYGLVVMYFIVSDVNEICSPRDGKKTHSYLLMVFLFSWLTLGIYPLVWWHGFSDRVGDALQSRGYPRMLSAGTFWGWRVLGSLILVGRWIFDYKMLQAVNTLAADANNRGI</sequence>
<feature type="transmembrane region" description="Helical" evidence="2">
    <location>
        <begin position="168"/>
        <end position="190"/>
    </location>
</feature>
<evidence type="ECO:0000256" key="2">
    <source>
        <dbReference type="SAM" id="Phobius"/>
    </source>
</evidence>
<dbReference type="AlphaFoldDB" id="A0A921KCE6"/>
<keyword evidence="2" id="KW-0812">Transmembrane</keyword>
<protein>
    <submittedName>
        <fullName evidence="4">DUF4234 domain-containing protein</fullName>
    </submittedName>
</protein>
<accession>A0A921KCE6</accession>
<keyword evidence="2" id="KW-1133">Transmembrane helix</keyword>
<dbReference type="EMBL" id="DYWK01000006">
    <property type="protein sequence ID" value="HJF18219.1"/>
    <property type="molecule type" value="Genomic_DNA"/>
</dbReference>
<evidence type="ECO:0000313" key="4">
    <source>
        <dbReference type="EMBL" id="HJF18219.1"/>
    </source>
</evidence>
<feature type="domain" description="DUF4234" evidence="3">
    <location>
        <begin position="166"/>
        <end position="236"/>
    </location>
</feature>
<gene>
    <name evidence="4" type="ORF">K8U78_03570</name>
</gene>
<feature type="transmembrane region" description="Helical" evidence="2">
    <location>
        <begin position="249"/>
        <end position="271"/>
    </location>
</feature>
<feature type="compositionally biased region" description="Pro residues" evidence="1">
    <location>
        <begin position="1"/>
        <end position="11"/>
    </location>
</feature>
<dbReference type="Pfam" id="PF14018">
    <property type="entry name" value="DUF4234"/>
    <property type="match status" value="1"/>
</dbReference>
<reference evidence="4" key="2">
    <citation type="submission" date="2021-09" db="EMBL/GenBank/DDBJ databases">
        <authorList>
            <person name="Gilroy R."/>
        </authorList>
    </citation>
    <scope>NUCLEOTIDE SEQUENCE</scope>
    <source>
        <strain evidence="4">578</strain>
    </source>
</reference>
<dbReference type="InterPro" id="IPR025328">
    <property type="entry name" value="DUF4234"/>
</dbReference>
<organism evidence="4 5">
    <name type="scientific">Aeriscardovia aeriphila</name>
    <dbReference type="NCBI Taxonomy" id="218139"/>
    <lineage>
        <taxon>Bacteria</taxon>
        <taxon>Bacillati</taxon>
        <taxon>Actinomycetota</taxon>
        <taxon>Actinomycetes</taxon>
        <taxon>Bifidobacteriales</taxon>
        <taxon>Bifidobacteriaceae</taxon>
        <taxon>Aeriscardovia</taxon>
    </lineage>
</organism>
<feature type="region of interest" description="Disordered" evidence="1">
    <location>
        <begin position="1"/>
        <end position="86"/>
    </location>
</feature>
<feature type="transmembrane region" description="Helical" evidence="2">
    <location>
        <begin position="210"/>
        <end position="229"/>
    </location>
</feature>